<dbReference type="Pfam" id="PF05168">
    <property type="entry name" value="HEPN"/>
    <property type="match status" value="1"/>
</dbReference>
<dbReference type="AlphaFoldDB" id="A0AA35RQG5"/>
<sequence>MLEQELANMIEVFPILGIHKAILIGDMVSEDYSPSSSIDFVFVHETDRPFGRRADFFSYHIGSQVGMTAQVYTPEEFDELKDTLPALYRACTQGRAERDLEDASFNRQGERFNVACFLCQQAAEKAVKAYLYRRGAEDVWGTSLIDLCEDAKIFEMFFDTIKAEARQLDKYYDITRYPAFLPSGIPAEAFDDVDAERAMELAGIVVDFVAQRIN</sequence>
<dbReference type="Proteomes" id="UP001174909">
    <property type="component" value="Unassembled WGS sequence"/>
</dbReference>
<dbReference type="PROSITE" id="PS50910">
    <property type="entry name" value="HEPN"/>
    <property type="match status" value="1"/>
</dbReference>
<dbReference type="Gene3D" id="1.20.120.330">
    <property type="entry name" value="Nucleotidyltransferases domain 2"/>
    <property type="match status" value="1"/>
</dbReference>
<comment type="caution">
    <text evidence="2">The sequence shown here is derived from an EMBL/GenBank/DDBJ whole genome shotgun (WGS) entry which is preliminary data.</text>
</comment>
<keyword evidence="3" id="KW-1185">Reference proteome</keyword>
<gene>
    <name evidence="2" type="ORF">GBAR_LOCUS8993</name>
</gene>
<proteinExistence type="predicted"/>
<reference evidence="2" key="1">
    <citation type="submission" date="2023-03" db="EMBL/GenBank/DDBJ databases">
        <authorList>
            <person name="Steffen K."/>
            <person name="Cardenas P."/>
        </authorList>
    </citation>
    <scope>NUCLEOTIDE SEQUENCE</scope>
</reference>
<evidence type="ECO:0000259" key="1">
    <source>
        <dbReference type="PROSITE" id="PS50910"/>
    </source>
</evidence>
<evidence type="ECO:0000313" key="3">
    <source>
        <dbReference type="Proteomes" id="UP001174909"/>
    </source>
</evidence>
<protein>
    <recommendedName>
        <fullName evidence="1">HEPN domain-containing protein</fullName>
    </recommendedName>
</protein>
<organism evidence="2 3">
    <name type="scientific">Geodia barretti</name>
    <name type="common">Barrett's horny sponge</name>
    <dbReference type="NCBI Taxonomy" id="519541"/>
    <lineage>
        <taxon>Eukaryota</taxon>
        <taxon>Metazoa</taxon>
        <taxon>Porifera</taxon>
        <taxon>Demospongiae</taxon>
        <taxon>Heteroscleromorpha</taxon>
        <taxon>Tetractinellida</taxon>
        <taxon>Astrophorina</taxon>
        <taxon>Geodiidae</taxon>
        <taxon>Geodia</taxon>
    </lineage>
</organism>
<dbReference type="SMART" id="SM00748">
    <property type="entry name" value="HEPN"/>
    <property type="match status" value="1"/>
</dbReference>
<evidence type="ECO:0000313" key="2">
    <source>
        <dbReference type="EMBL" id="CAI8014387.1"/>
    </source>
</evidence>
<feature type="domain" description="HEPN" evidence="1">
    <location>
        <begin position="93"/>
        <end position="205"/>
    </location>
</feature>
<accession>A0AA35RQG5</accession>
<dbReference type="SUPFAM" id="SSF81593">
    <property type="entry name" value="Nucleotidyltransferase substrate binding subunit/domain"/>
    <property type="match status" value="1"/>
</dbReference>
<name>A0AA35RQG5_GEOBA</name>
<dbReference type="EMBL" id="CASHTH010001358">
    <property type="protein sequence ID" value="CAI8014387.1"/>
    <property type="molecule type" value="Genomic_DNA"/>
</dbReference>
<dbReference type="InterPro" id="IPR007842">
    <property type="entry name" value="HEPN_dom"/>
</dbReference>